<gene>
    <name evidence="1" type="ORF">VSP0166_LOCUS15228</name>
</gene>
<accession>A0A7S4MPN3</accession>
<organism evidence="1">
    <name type="scientific">Vannella robusta</name>
    <dbReference type="NCBI Taxonomy" id="1487602"/>
    <lineage>
        <taxon>Eukaryota</taxon>
        <taxon>Amoebozoa</taxon>
        <taxon>Discosea</taxon>
        <taxon>Flabellinia</taxon>
        <taxon>Vannellidae</taxon>
        <taxon>Vannella</taxon>
    </lineage>
</organism>
<name>A0A7S4MPN3_9EUKA</name>
<reference evidence="1" key="1">
    <citation type="submission" date="2021-01" db="EMBL/GenBank/DDBJ databases">
        <authorList>
            <person name="Corre E."/>
            <person name="Pelletier E."/>
            <person name="Niang G."/>
            <person name="Scheremetjew M."/>
            <person name="Finn R."/>
            <person name="Kale V."/>
            <person name="Holt S."/>
            <person name="Cochrane G."/>
            <person name="Meng A."/>
            <person name="Brown T."/>
            <person name="Cohen L."/>
        </authorList>
    </citation>
    <scope>NUCLEOTIDE SEQUENCE</scope>
    <source>
        <strain evidence="1">DIVA3 518/3/11/1/6</strain>
    </source>
</reference>
<dbReference type="AlphaFoldDB" id="A0A7S4MPN3"/>
<sequence>MAGRDLAEYYGGVNQGGTQYQTMTGKFSQSSTSSVLTPVQGATGNLTGNSFGGAFPAANAQLDIINSYKTPFVSHEDMLERLELFVSLDKDKKTETKEEKPSNVNFSEELEQVVASCDELCKNVYETKSEELVLMAKLRAFAERSKVQQQNQPQYSQASQVPAWNRV</sequence>
<evidence type="ECO:0000313" key="1">
    <source>
        <dbReference type="EMBL" id="CAE2235481.1"/>
    </source>
</evidence>
<proteinExistence type="predicted"/>
<protein>
    <submittedName>
        <fullName evidence="1">Uncharacterized protein</fullName>
    </submittedName>
</protein>
<dbReference type="EMBL" id="HBKP01021765">
    <property type="protein sequence ID" value="CAE2235481.1"/>
    <property type="molecule type" value="Transcribed_RNA"/>
</dbReference>